<name>A0A3R7NEX8_9TRYP</name>
<evidence type="ECO:0000259" key="4">
    <source>
        <dbReference type="PROSITE" id="PS50222"/>
    </source>
</evidence>
<dbReference type="InterPro" id="IPR018247">
    <property type="entry name" value="EF_Hand_1_Ca_BS"/>
</dbReference>
<dbReference type="Pfam" id="PF17958">
    <property type="entry name" value="EF-hand_13"/>
    <property type="match status" value="1"/>
</dbReference>
<feature type="domain" description="EF-hand" evidence="4">
    <location>
        <begin position="539"/>
        <end position="574"/>
    </location>
</feature>
<feature type="compositionally biased region" description="Low complexity" evidence="3">
    <location>
        <begin position="96"/>
        <end position="109"/>
    </location>
</feature>
<dbReference type="SUPFAM" id="SSF47473">
    <property type="entry name" value="EF-hand"/>
    <property type="match status" value="1"/>
</dbReference>
<protein>
    <submittedName>
        <fullName evidence="5">Protein phosphatase 2 (Formerly 2A), regulatory subunit B</fullName>
    </submittedName>
</protein>
<dbReference type="FunFam" id="1.10.238.220:FF:000003">
    <property type="entry name" value="Phosphoprotein phosphatase 2A regulatory subunit"/>
    <property type="match status" value="1"/>
</dbReference>
<organism evidence="5 6">
    <name type="scientific">Trypanosoma conorhini</name>
    <dbReference type="NCBI Taxonomy" id="83891"/>
    <lineage>
        <taxon>Eukaryota</taxon>
        <taxon>Discoba</taxon>
        <taxon>Euglenozoa</taxon>
        <taxon>Kinetoplastea</taxon>
        <taxon>Metakinetoplastina</taxon>
        <taxon>Trypanosomatida</taxon>
        <taxon>Trypanosomatidae</taxon>
        <taxon>Trypanosoma</taxon>
    </lineage>
</organism>
<proteinExistence type="predicted"/>
<dbReference type="GO" id="GO:0019888">
    <property type="term" value="F:protein phosphatase regulator activity"/>
    <property type="evidence" value="ECO:0007669"/>
    <property type="project" value="TreeGrafter"/>
</dbReference>
<keyword evidence="2" id="KW-0106">Calcium</keyword>
<dbReference type="PROSITE" id="PS50222">
    <property type="entry name" value="EF_HAND_2"/>
    <property type="match status" value="1"/>
</dbReference>
<dbReference type="PANTHER" id="PTHR14095:SF2">
    <property type="entry name" value="EF-HAND DOMAIN-CONTAINING PROTEIN"/>
    <property type="match status" value="1"/>
</dbReference>
<evidence type="ECO:0000256" key="2">
    <source>
        <dbReference type="ARBA" id="ARBA00022837"/>
    </source>
</evidence>
<keyword evidence="1" id="KW-0479">Metal-binding</keyword>
<dbReference type="AlphaFoldDB" id="A0A3R7NEX8"/>
<dbReference type="EMBL" id="MKKU01000811">
    <property type="protein sequence ID" value="RNF01680.1"/>
    <property type="molecule type" value="Genomic_DNA"/>
</dbReference>
<dbReference type="PROSITE" id="PS00018">
    <property type="entry name" value="EF_HAND_1"/>
    <property type="match status" value="2"/>
</dbReference>
<dbReference type="GO" id="GO:0005509">
    <property type="term" value="F:calcium ion binding"/>
    <property type="evidence" value="ECO:0007669"/>
    <property type="project" value="InterPro"/>
</dbReference>
<keyword evidence="6" id="KW-1185">Reference proteome</keyword>
<dbReference type="FunFam" id="1.10.238.10:FF:000025">
    <property type="entry name" value="serine/threonine-protein phosphatase 2A regulatory subunit B'' subunit alpha"/>
    <property type="match status" value="1"/>
</dbReference>
<dbReference type="GeneID" id="40322138"/>
<dbReference type="Proteomes" id="UP000284403">
    <property type="component" value="Unassembled WGS sequence"/>
</dbReference>
<sequence length="674" mass="75902">MTMTMNYQQRNAQAVKVILSELYVTWSTSDEGASEIQKALEEILGAARTANKNTGHAEVDSAPYRYSLNHDDEDDELRPEERVVEVYSSHHADPNVVSQSLSPRRSVSPPASPSGELLHRFSDEGQKSPSPAQTPRFFGVDELDYPHRAYSPGGMGSPSHAQSPSGHVRPVVDPMAPVPHLSGSSSGTVSPPATHSLGSPCLDTTVNAAMVSGEVFAALETSPNGNVSQSQRFVHSSGNFASMPPENVLRATYDDIPTFYGKAEKEGAHHTIPEAEEESLKSFFAMKGSALNRKILSGSSLPIDSTKTVRKGQFSKLCQEVFNIPTWMKDALFSRIAAAAGNSESAALTYEQISSYYYNVLGPLTVNRRMFELIRGDSNSAYLTLQNFKDMVRYLVDSHPGLEFLKQPEFQEYYCRTVAIRIMYSLERQQSGKISWFVFDRSDLPEVMQELDEKDVNLVLQYFSYEHFYVLYCKFWELDTDRDQLLGFDDLCKYGQNSVCPSVVKRVVEGAGRPLSSGKPGQLDFEDFVYFCLSEEDKNNGPAVYYWFKVLDVDGDGILSGYELFEFYRENHQRFLEFSENPEGDLTYGDMMCQMLDMMGFLCAQDGQLGLTLSDLRACPTPSNFFNMVFNAQKFMLFEHRDPFAEHQQKLRPEKTDWDRFARAEYDRMASEAQ</sequence>
<evidence type="ECO:0000313" key="6">
    <source>
        <dbReference type="Proteomes" id="UP000284403"/>
    </source>
</evidence>
<comment type="caution">
    <text evidence="5">The sequence shown here is derived from an EMBL/GenBank/DDBJ whole genome shotgun (WGS) entry which is preliminary data.</text>
</comment>
<dbReference type="InterPro" id="IPR011992">
    <property type="entry name" value="EF-hand-dom_pair"/>
</dbReference>
<dbReference type="Gene3D" id="1.10.238.220">
    <property type="match status" value="1"/>
</dbReference>
<evidence type="ECO:0000313" key="5">
    <source>
        <dbReference type="EMBL" id="RNF01680.1"/>
    </source>
</evidence>
<dbReference type="RefSeq" id="XP_029224505.1">
    <property type="nucleotide sequence ID" value="XM_029375374.1"/>
</dbReference>
<dbReference type="Gene3D" id="1.10.238.10">
    <property type="entry name" value="EF-hand"/>
    <property type="match status" value="1"/>
</dbReference>
<evidence type="ECO:0000256" key="3">
    <source>
        <dbReference type="SAM" id="MobiDB-lite"/>
    </source>
</evidence>
<evidence type="ECO:0000256" key="1">
    <source>
        <dbReference type="ARBA" id="ARBA00022723"/>
    </source>
</evidence>
<reference evidence="5 6" key="1">
    <citation type="journal article" date="2018" name="BMC Genomics">
        <title>Genomic comparison of Trypanosoma conorhini and Trypanosoma rangeli to Trypanosoma cruzi strains of high and low virulence.</title>
        <authorList>
            <person name="Bradwell K.R."/>
            <person name="Koparde V.N."/>
            <person name="Matveyev A.V."/>
            <person name="Serrano M.G."/>
            <person name="Alves J.M."/>
            <person name="Parikh H."/>
            <person name="Huang B."/>
            <person name="Lee V."/>
            <person name="Espinosa-Alvarez O."/>
            <person name="Ortiz P.A."/>
            <person name="Costa-Martins A.G."/>
            <person name="Teixeira M.M."/>
            <person name="Buck G.A."/>
        </authorList>
    </citation>
    <scope>NUCLEOTIDE SEQUENCE [LARGE SCALE GENOMIC DNA]</scope>
    <source>
        <strain evidence="5 6">025E</strain>
    </source>
</reference>
<feature type="region of interest" description="Disordered" evidence="3">
    <location>
        <begin position="89"/>
        <end position="194"/>
    </location>
</feature>
<dbReference type="InterPro" id="IPR002048">
    <property type="entry name" value="EF_hand_dom"/>
</dbReference>
<dbReference type="InterPro" id="IPR041534">
    <property type="entry name" value="EF-hand_13"/>
</dbReference>
<dbReference type="GO" id="GO:0000159">
    <property type="term" value="C:protein phosphatase type 2A complex"/>
    <property type="evidence" value="ECO:0007669"/>
    <property type="project" value="TreeGrafter"/>
</dbReference>
<accession>A0A3R7NEX8</accession>
<feature type="compositionally biased region" description="Basic and acidic residues" evidence="3">
    <location>
        <begin position="117"/>
        <end position="126"/>
    </location>
</feature>
<dbReference type="OrthoDB" id="5586at2759"/>
<feature type="compositionally biased region" description="Polar residues" evidence="3">
    <location>
        <begin position="182"/>
        <end position="194"/>
    </location>
</feature>
<dbReference type="PANTHER" id="PTHR14095">
    <property type="entry name" value="PHOSPHATASE 2A REGULATORY SUBUNIT-RELATED"/>
    <property type="match status" value="1"/>
</dbReference>
<gene>
    <name evidence="5" type="ORF">Tco025E_08527</name>
</gene>